<gene>
    <name evidence="1" type="ORF">CTRU02_200642</name>
</gene>
<sequence length="439" mass="49484">MAANVAVFQPLLLLQMEDLKTEHRAAASEKVEAVMNEIIERPFKGVRDRCFEDPNVCQRIRALIAGSIAKALASSLHEMKNEIIAFCSQDNVKATMEAAQIFYERVRHKHLATMSYRLQKMAFNLMIRCSHISQAFKIEEAERIAQHHHGMPLPGHGLNLFVLSPHHAMNRMRMLYIMEVKVLATAGESWTEPTNLAMQVLYTDVCDRMGDAFLKNRNLSQETKTKVTEKLVQDCHATIDYAFMASMTYCEEKADAQEPVSYQDILEIHEKAWDEYDAKHAPKLLNIIRNDNLAVIISRHNLDVAEAFTATTLGVFRRGLKASAKKSAEEGVTDAGSKFAEFDSSTVDEKMYAAKVAELEQEYLSAFEKALEFGNAAVTSFTAEKSDKVELINGHHVYEKFKEAYWKFLRQGDASRSQMADKIIKDFVAAAAQTQANSG</sequence>
<comment type="caution">
    <text evidence="1">The sequence shown here is derived from an EMBL/GenBank/DDBJ whole genome shotgun (WGS) entry which is preliminary data.</text>
</comment>
<reference evidence="1 2" key="1">
    <citation type="journal article" date="2020" name="Phytopathology">
        <title>Genome Sequence Resources of Colletotrichum truncatum, C. plurivorum, C. musicola, and C. sojae: Four Species Pathogenic to Soybean (Glycine max).</title>
        <authorList>
            <person name="Rogerio F."/>
            <person name="Boufleur T.R."/>
            <person name="Ciampi-Guillardi M."/>
            <person name="Sukno S.A."/>
            <person name="Thon M.R."/>
            <person name="Massola Junior N.S."/>
            <person name="Baroncelli R."/>
        </authorList>
    </citation>
    <scope>NUCLEOTIDE SEQUENCE [LARGE SCALE GENOMIC DNA]</scope>
    <source>
        <strain evidence="1 2">CMES1059</strain>
    </source>
</reference>
<keyword evidence="2" id="KW-1185">Reference proteome</keyword>
<protein>
    <submittedName>
        <fullName evidence="1">Uncharacterized protein</fullName>
    </submittedName>
</protein>
<evidence type="ECO:0000313" key="2">
    <source>
        <dbReference type="Proteomes" id="UP000805649"/>
    </source>
</evidence>
<dbReference type="EMBL" id="VUJX02000001">
    <property type="protein sequence ID" value="KAL0942756.1"/>
    <property type="molecule type" value="Genomic_DNA"/>
</dbReference>
<proteinExistence type="predicted"/>
<accession>A0ACC3ZF55</accession>
<name>A0ACC3ZF55_COLTU</name>
<dbReference type="Proteomes" id="UP000805649">
    <property type="component" value="Unassembled WGS sequence"/>
</dbReference>
<evidence type="ECO:0000313" key="1">
    <source>
        <dbReference type="EMBL" id="KAL0942756.1"/>
    </source>
</evidence>
<organism evidence="1 2">
    <name type="scientific">Colletotrichum truncatum</name>
    <name type="common">Anthracnose fungus</name>
    <name type="synonym">Colletotrichum capsici</name>
    <dbReference type="NCBI Taxonomy" id="5467"/>
    <lineage>
        <taxon>Eukaryota</taxon>
        <taxon>Fungi</taxon>
        <taxon>Dikarya</taxon>
        <taxon>Ascomycota</taxon>
        <taxon>Pezizomycotina</taxon>
        <taxon>Sordariomycetes</taxon>
        <taxon>Hypocreomycetidae</taxon>
        <taxon>Glomerellales</taxon>
        <taxon>Glomerellaceae</taxon>
        <taxon>Colletotrichum</taxon>
        <taxon>Colletotrichum truncatum species complex</taxon>
    </lineage>
</organism>